<accession>A0AA42IQN0</accession>
<protein>
    <submittedName>
        <fullName evidence="2">VOC family protein</fullName>
    </submittedName>
</protein>
<dbReference type="Pfam" id="PF00903">
    <property type="entry name" value="Glyoxalase"/>
    <property type="match status" value="1"/>
</dbReference>
<dbReference type="AlphaFoldDB" id="A0AA42IQN0"/>
<dbReference type="InterPro" id="IPR029068">
    <property type="entry name" value="Glyas_Bleomycin-R_OHBP_Dase"/>
</dbReference>
<evidence type="ECO:0000259" key="1">
    <source>
        <dbReference type="PROSITE" id="PS51819"/>
    </source>
</evidence>
<proteinExistence type="predicted"/>
<dbReference type="EMBL" id="JAOCDH010000035">
    <property type="protein sequence ID" value="MDH0704172.1"/>
    <property type="molecule type" value="Genomic_DNA"/>
</dbReference>
<dbReference type="Gene3D" id="3.10.180.10">
    <property type="entry name" value="2,3-Dihydroxybiphenyl 1,2-Dioxygenase, domain 1"/>
    <property type="match status" value="1"/>
</dbReference>
<dbReference type="InterPro" id="IPR004360">
    <property type="entry name" value="Glyas_Fos-R_dOase_dom"/>
</dbReference>
<dbReference type="PROSITE" id="PS51819">
    <property type="entry name" value="VOC"/>
    <property type="match status" value="1"/>
</dbReference>
<gene>
    <name evidence="2" type="ORF">N5D41_22080</name>
</gene>
<evidence type="ECO:0000313" key="3">
    <source>
        <dbReference type="Proteomes" id="UP001161137"/>
    </source>
</evidence>
<dbReference type="RefSeq" id="WP_100549184.1">
    <property type="nucleotide sequence ID" value="NZ_JACFYY010000023.1"/>
</dbReference>
<feature type="domain" description="VOC" evidence="1">
    <location>
        <begin position="8"/>
        <end position="121"/>
    </location>
</feature>
<comment type="caution">
    <text evidence="2">The sequence shown here is derived from an EMBL/GenBank/DDBJ whole genome shotgun (WGS) entry which is preliminary data.</text>
</comment>
<name>A0AA42IQN0_9GAMM</name>
<organism evidence="2 3">
    <name type="scientific">Ectopseudomonas toyotomiensis</name>
    <dbReference type="NCBI Taxonomy" id="554344"/>
    <lineage>
        <taxon>Bacteria</taxon>
        <taxon>Pseudomonadati</taxon>
        <taxon>Pseudomonadota</taxon>
        <taxon>Gammaproteobacteria</taxon>
        <taxon>Pseudomonadales</taxon>
        <taxon>Pseudomonadaceae</taxon>
        <taxon>Ectopseudomonas</taxon>
    </lineage>
</organism>
<sequence>MTDANSRPINFCNDLEISQDGKRVYMSEEASGKAVVLRTPGYSGEGPTLTLIPSRQPATPAPQASDNGYAHLCFETEDMRGVAARIVASGGSISSTFASNDRAPVLYTQDPDGNAVEIHIPLPAPLTPRTIYRTLDSLVRTKLGLDTPANDRLRFLHANHNSQDWVRVVAFYRVVFGSETVGGYL</sequence>
<dbReference type="Proteomes" id="UP001161137">
    <property type="component" value="Unassembled WGS sequence"/>
</dbReference>
<evidence type="ECO:0000313" key="2">
    <source>
        <dbReference type="EMBL" id="MDH0704172.1"/>
    </source>
</evidence>
<reference evidence="2" key="1">
    <citation type="submission" date="2022-09" db="EMBL/GenBank/DDBJ databases">
        <title>Intensive care unit water sources are persistently colonized with multi-drug resistant bacteria and are the site of extensive horizontal gene transfer of antibiotic resistance genes.</title>
        <authorList>
            <person name="Diorio-Toth L."/>
        </authorList>
    </citation>
    <scope>NUCLEOTIDE SEQUENCE</scope>
    <source>
        <strain evidence="2">GD03863</strain>
    </source>
</reference>
<dbReference type="SUPFAM" id="SSF54593">
    <property type="entry name" value="Glyoxalase/Bleomycin resistance protein/Dihydroxybiphenyl dioxygenase"/>
    <property type="match status" value="1"/>
</dbReference>
<dbReference type="InterPro" id="IPR037523">
    <property type="entry name" value="VOC_core"/>
</dbReference>